<dbReference type="RefSeq" id="WP_230553939.1">
    <property type="nucleotide sequence ID" value="NZ_JAJISD010000015.1"/>
</dbReference>
<accession>A0ABS8L2E6</accession>
<evidence type="ECO:0000256" key="6">
    <source>
        <dbReference type="ARBA" id="ARBA00023077"/>
    </source>
</evidence>
<keyword evidence="9 10" id="KW-0998">Cell outer membrane</keyword>
<evidence type="ECO:0000256" key="8">
    <source>
        <dbReference type="ARBA" id="ARBA00023170"/>
    </source>
</evidence>
<dbReference type="Pfam" id="PF00593">
    <property type="entry name" value="TonB_dep_Rec_b-barrel"/>
    <property type="match status" value="1"/>
</dbReference>
<dbReference type="SUPFAM" id="SSF56935">
    <property type="entry name" value="Porins"/>
    <property type="match status" value="1"/>
</dbReference>
<keyword evidence="3 10" id="KW-1134">Transmembrane beta strand</keyword>
<evidence type="ECO:0000256" key="9">
    <source>
        <dbReference type="ARBA" id="ARBA00023237"/>
    </source>
</evidence>
<keyword evidence="15" id="KW-1185">Reference proteome</keyword>
<comment type="caution">
    <text evidence="14">The sequence shown here is derived from an EMBL/GenBank/DDBJ whole genome shotgun (WGS) entry which is preliminary data.</text>
</comment>
<evidence type="ECO:0000256" key="7">
    <source>
        <dbReference type="ARBA" id="ARBA00023136"/>
    </source>
</evidence>
<dbReference type="PANTHER" id="PTHR30069:SF29">
    <property type="entry name" value="HEMOGLOBIN AND HEMOGLOBIN-HAPTOGLOBIN-BINDING PROTEIN 1-RELATED"/>
    <property type="match status" value="1"/>
</dbReference>
<protein>
    <submittedName>
        <fullName evidence="14">TonB-dependent receptor</fullName>
    </submittedName>
</protein>
<evidence type="ECO:0000256" key="5">
    <source>
        <dbReference type="ARBA" id="ARBA00022729"/>
    </source>
</evidence>
<feature type="signal peptide" evidence="12">
    <location>
        <begin position="1"/>
        <end position="23"/>
    </location>
</feature>
<keyword evidence="2 10" id="KW-0813">Transport</keyword>
<name>A0ABS8L2E6_9HYPH</name>
<keyword evidence="4 10" id="KW-0812">Transmembrane</keyword>
<evidence type="ECO:0000259" key="13">
    <source>
        <dbReference type="Pfam" id="PF00593"/>
    </source>
</evidence>
<gene>
    <name evidence="14" type="ORF">LJ725_26420</name>
</gene>
<keyword evidence="8 14" id="KW-0675">Receptor</keyword>
<dbReference type="InterPro" id="IPR000531">
    <property type="entry name" value="Beta-barrel_TonB"/>
</dbReference>
<dbReference type="Gene3D" id="2.40.170.20">
    <property type="entry name" value="TonB-dependent receptor, beta-barrel domain"/>
    <property type="match status" value="1"/>
</dbReference>
<comment type="similarity">
    <text evidence="10">Belongs to the TonB-dependent receptor family.</text>
</comment>
<reference evidence="14 15" key="1">
    <citation type="submission" date="2021-11" db="EMBL/GenBank/DDBJ databases">
        <authorList>
            <person name="Lee D.-H."/>
            <person name="Kim S.-B."/>
        </authorList>
    </citation>
    <scope>NUCLEOTIDE SEQUENCE [LARGE SCALE GENOMIC DNA]</scope>
    <source>
        <strain evidence="14 15">KCTC 52223</strain>
    </source>
</reference>
<dbReference type="EMBL" id="JAJISD010000015">
    <property type="protein sequence ID" value="MCC8432520.1"/>
    <property type="molecule type" value="Genomic_DNA"/>
</dbReference>
<sequence length="733" mass="78636">MKRIGVSALALAAGLSAAHPASAQTSQPSAPAAQPPVEAQPGSPAPAAPDPSGSLAIEVVGQRLDRERAEIQPSLGATRYDFSKTAISNTPLGENATLNQVLLRAPGVVQDGFGQIHVRGDHGSLQYRLDGVQLPEGLALFSSILSPRFADQLSLITGALPAQYGLRTAGVVDITVKSGTTNPGGEASMMTGSYNWLQPALQYGGRSDKFDYFAVGQYVSNSIGIENPTSSTAPLHDDTAQWYALAKLTALVDENTRLSFIGGGASARYQIPNVPGQVPAFTVNGISDWNSAILDQRQWEDTYFGIASLQKSYQDFNLQLSGFARYSKLSYQPDALGDLLYNGLAPWSQRSSFAVGAQGDASWKIAPSHTLRGGFLVQRERVTSYSQNNALPLVPDPNDPTALIPGTDPVGFTDGSEIVGWTYSVYLQDEWKVTPTVTVNFGARFDAISGQTSENQVSPRINVVWEPTPQISMRAGYSRYFVPAPLNQVGFGSLAVRTGTTAEPENFQNDPVKAERSDYFDVGLTVKPLDGLTVGFAGYYKFAENYLDKGQFGAPIQLASFNYANAQVKGFELYANYDKGPWSLYGNLAWSKVSATNITSAQYNFSPGDLSYIGNYWIAADHDQGWTGSAGAAYIFNSGSEWATRVSADMLFGSGLRTSIVTPNDTSLPAYATLNLSVTQKVPISGSKGTQIRLDAINVTDGIYQLRTGEGVGVGAPQYGMRRAFFVTLAQKF</sequence>
<feature type="compositionally biased region" description="Low complexity" evidence="11">
    <location>
        <begin position="17"/>
        <end position="42"/>
    </location>
</feature>
<proteinExistence type="inferred from homology"/>
<evidence type="ECO:0000313" key="15">
    <source>
        <dbReference type="Proteomes" id="UP001198862"/>
    </source>
</evidence>
<feature type="region of interest" description="Disordered" evidence="11">
    <location>
        <begin position="17"/>
        <end position="53"/>
    </location>
</feature>
<comment type="subcellular location">
    <subcellularLocation>
        <location evidence="1 10">Cell outer membrane</location>
        <topology evidence="1 10">Multi-pass membrane protein</topology>
    </subcellularLocation>
</comment>
<keyword evidence="5 12" id="KW-0732">Signal</keyword>
<keyword evidence="7 10" id="KW-0472">Membrane</keyword>
<feature type="chain" id="PRO_5047253343" evidence="12">
    <location>
        <begin position="24"/>
        <end position="733"/>
    </location>
</feature>
<dbReference type="Proteomes" id="UP001198862">
    <property type="component" value="Unassembled WGS sequence"/>
</dbReference>
<keyword evidence="6" id="KW-0798">TonB box</keyword>
<evidence type="ECO:0000256" key="11">
    <source>
        <dbReference type="SAM" id="MobiDB-lite"/>
    </source>
</evidence>
<evidence type="ECO:0000313" key="14">
    <source>
        <dbReference type="EMBL" id="MCC8432520.1"/>
    </source>
</evidence>
<dbReference type="InterPro" id="IPR036942">
    <property type="entry name" value="Beta-barrel_TonB_sf"/>
</dbReference>
<evidence type="ECO:0000256" key="10">
    <source>
        <dbReference type="PROSITE-ProRule" id="PRU01360"/>
    </source>
</evidence>
<feature type="domain" description="TonB-dependent receptor-like beta-barrel" evidence="13">
    <location>
        <begin position="294"/>
        <end position="698"/>
    </location>
</feature>
<dbReference type="InterPro" id="IPR039426">
    <property type="entry name" value="TonB-dep_rcpt-like"/>
</dbReference>
<organism evidence="14 15">
    <name type="scientific">Reyranella aquatilis</name>
    <dbReference type="NCBI Taxonomy" id="2035356"/>
    <lineage>
        <taxon>Bacteria</taxon>
        <taxon>Pseudomonadati</taxon>
        <taxon>Pseudomonadota</taxon>
        <taxon>Alphaproteobacteria</taxon>
        <taxon>Hyphomicrobiales</taxon>
        <taxon>Reyranellaceae</taxon>
        <taxon>Reyranella</taxon>
    </lineage>
</organism>
<evidence type="ECO:0000256" key="3">
    <source>
        <dbReference type="ARBA" id="ARBA00022452"/>
    </source>
</evidence>
<evidence type="ECO:0000256" key="1">
    <source>
        <dbReference type="ARBA" id="ARBA00004571"/>
    </source>
</evidence>
<dbReference type="PROSITE" id="PS52016">
    <property type="entry name" value="TONB_DEPENDENT_REC_3"/>
    <property type="match status" value="1"/>
</dbReference>
<evidence type="ECO:0000256" key="4">
    <source>
        <dbReference type="ARBA" id="ARBA00022692"/>
    </source>
</evidence>
<evidence type="ECO:0000256" key="2">
    <source>
        <dbReference type="ARBA" id="ARBA00022448"/>
    </source>
</evidence>
<dbReference type="PANTHER" id="PTHR30069">
    <property type="entry name" value="TONB-DEPENDENT OUTER MEMBRANE RECEPTOR"/>
    <property type="match status" value="1"/>
</dbReference>
<evidence type="ECO:0000256" key="12">
    <source>
        <dbReference type="SAM" id="SignalP"/>
    </source>
</evidence>